<dbReference type="OrthoDB" id="5984388at2759"/>
<keyword evidence="2" id="KW-1185">Reference proteome</keyword>
<protein>
    <submittedName>
        <fullName evidence="1">Uncharacterized protein</fullName>
    </submittedName>
</protein>
<proteinExistence type="predicted"/>
<dbReference type="PANTHER" id="PTHR46579:SF2">
    <property type="entry name" value="C2H2-TYPE DOMAIN-CONTAINING PROTEIN"/>
    <property type="match status" value="1"/>
</dbReference>
<dbReference type="AlphaFoldDB" id="A0A7M5X4W8"/>
<accession>A0A7M5X4W8</accession>
<dbReference type="EnsemblMetazoa" id="CLYHEMT017976.1">
    <property type="protein sequence ID" value="CLYHEMP017976.1"/>
    <property type="gene ID" value="CLYHEMG017976"/>
</dbReference>
<name>A0A7M5X4W8_9CNID</name>
<evidence type="ECO:0000313" key="1">
    <source>
        <dbReference type="EnsemblMetazoa" id="CLYHEMP017976.1"/>
    </source>
</evidence>
<sequence>MRQGCYQCFSFRNETRVLSDEYKTWVLYVSLFVLKDLLPKAHYNMWQDFVRACQLLIKPYIIVEDVEEAHKLLKSFNENFEKVIGPDKCVPNMHMMMHIKGCILDFGPVYAFWCYSFERFNGKLGEYQTNNKSITMQLMRQFLDNHSIVTAYQKLDIDDIPSFEELKLISNVDENLKHLVALCSSRVGIVDISSLLLSNHSTFLSGAKFRRIRKDDAECIAEYLKAVFSTDDLSIERIVQSYSRIKVGRDVIAVSSYRRNDNRNQFIFISYQNQNHPGFVTDIVDIPVNISGNEFHIPFFQMSLFNTHQYKNFYGEDCPMKIWNTTIMTEIFVPVVAMKGKCVVIKDDCKFDRIPIANGRVARANFEDNVYFVLEM</sequence>
<evidence type="ECO:0000313" key="2">
    <source>
        <dbReference type="Proteomes" id="UP000594262"/>
    </source>
</evidence>
<dbReference type="Proteomes" id="UP000594262">
    <property type="component" value="Unplaced"/>
</dbReference>
<reference evidence="1" key="1">
    <citation type="submission" date="2021-01" db="UniProtKB">
        <authorList>
            <consortium name="EnsemblMetazoa"/>
        </authorList>
    </citation>
    <scope>IDENTIFICATION</scope>
</reference>
<dbReference type="PANTHER" id="PTHR46579">
    <property type="entry name" value="F5/8 TYPE C DOMAIN-CONTAINING PROTEIN-RELATED"/>
    <property type="match status" value="1"/>
</dbReference>
<organism evidence="1 2">
    <name type="scientific">Clytia hemisphaerica</name>
    <dbReference type="NCBI Taxonomy" id="252671"/>
    <lineage>
        <taxon>Eukaryota</taxon>
        <taxon>Metazoa</taxon>
        <taxon>Cnidaria</taxon>
        <taxon>Hydrozoa</taxon>
        <taxon>Hydroidolina</taxon>
        <taxon>Leptothecata</taxon>
        <taxon>Obeliida</taxon>
        <taxon>Clytiidae</taxon>
        <taxon>Clytia</taxon>
    </lineage>
</organism>